<dbReference type="AlphaFoldDB" id="A0AAD8DKP4"/>
<organism evidence="1 2">
    <name type="scientific">Mythimna separata</name>
    <name type="common">Oriental armyworm</name>
    <name type="synonym">Pseudaletia separata</name>
    <dbReference type="NCBI Taxonomy" id="271217"/>
    <lineage>
        <taxon>Eukaryota</taxon>
        <taxon>Metazoa</taxon>
        <taxon>Ecdysozoa</taxon>
        <taxon>Arthropoda</taxon>
        <taxon>Hexapoda</taxon>
        <taxon>Insecta</taxon>
        <taxon>Pterygota</taxon>
        <taxon>Neoptera</taxon>
        <taxon>Endopterygota</taxon>
        <taxon>Lepidoptera</taxon>
        <taxon>Glossata</taxon>
        <taxon>Ditrysia</taxon>
        <taxon>Noctuoidea</taxon>
        <taxon>Noctuidae</taxon>
        <taxon>Noctuinae</taxon>
        <taxon>Hadenini</taxon>
        <taxon>Mythimna</taxon>
    </lineage>
</organism>
<dbReference type="Proteomes" id="UP001231518">
    <property type="component" value="Chromosome 30"/>
</dbReference>
<reference evidence="1" key="1">
    <citation type="submission" date="2023-03" db="EMBL/GenBank/DDBJ databases">
        <title>Chromosome-level genomes of two armyworms, Mythimna separata and Mythimna loreyi, provide insights into the biosynthesis and reception of sex pheromones.</title>
        <authorList>
            <person name="Zhao H."/>
        </authorList>
    </citation>
    <scope>NUCLEOTIDE SEQUENCE</scope>
    <source>
        <strain evidence="1">BeijingLab</strain>
        <tissue evidence="1">Pupa</tissue>
    </source>
</reference>
<sequence length="101" mass="12338">MVAFAPTLISRQKILVYLYYELMQRLYICIIKLFTYKMPVYKNIIRLGNNNENKIFFRYFRYSLAKQEVTDQKNIFYFADTHKKETKHLFIYLNFMYSGGT</sequence>
<proteinExistence type="predicted"/>
<comment type="caution">
    <text evidence="1">The sequence shown here is derived from an EMBL/GenBank/DDBJ whole genome shotgun (WGS) entry which is preliminary data.</text>
</comment>
<evidence type="ECO:0000313" key="2">
    <source>
        <dbReference type="Proteomes" id="UP001231518"/>
    </source>
</evidence>
<keyword evidence="2" id="KW-1185">Reference proteome</keyword>
<dbReference type="EMBL" id="JARGEI010000028">
    <property type="protein sequence ID" value="KAJ8706519.1"/>
    <property type="molecule type" value="Genomic_DNA"/>
</dbReference>
<accession>A0AAD8DKP4</accession>
<evidence type="ECO:0000313" key="1">
    <source>
        <dbReference type="EMBL" id="KAJ8706519.1"/>
    </source>
</evidence>
<protein>
    <submittedName>
        <fullName evidence="1">Uncharacterized protein</fullName>
    </submittedName>
</protein>
<gene>
    <name evidence="1" type="ORF">PYW07_012597</name>
</gene>
<name>A0AAD8DKP4_MYTSE</name>